<dbReference type="Pfam" id="PF07394">
    <property type="entry name" value="DUF1501"/>
    <property type="match status" value="1"/>
</dbReference>
<gene>
    <name evidence="1" type="ORF">EOD73_05105</name>
</gene>
<name>A0A3S2UHQ7_9BURK</name>
<dbReference type="InterPro" id="IPR006311">
    <property type="entry name" value="TAT_signal"/>
</dbReference>
<dbReference type="PANTHER" id="PTHR43737:SF1">
    <property type="entry name" value="DUF1501 DOMAIN-CONTAINING PROTEIN"/>
    <property type="match status" value="1"/>
</dbReference>
<keyword evidence="2" id="KW-1185">Reference proteome</keyword>
<evidence type="ECO:0000313" key="1">
    <source>
        <dbReference type="EMBL" id="RVT88363.1"/>
    </source>
</evidence>
<dbReference type="RefSeq" id="WP_127681464.1">
    <property type="nucleotide sequence ID" value="NZ_SACM01000001.1"/>
</dbReference>
<dbReference type="EMBL" id="SACM01000001">
    <property type="protein sequence ID" value="RVT88363.1"/>
    <property type="molecule type" value="Genomic_DNA"/>
</dbReference>
<organism evidence="1 2">
    <name type="scientific">Inhella crocodyli</name>
    <dbReference type="NCBI Taxonomy" id="2499851"/>
    <lineage>
        <taxon>Bacteria</taxon>
        <taxon>Pseudomonadati</taxon>
        <taxon>Pseudomonadota</taxon>
        <taxon>Betaproteobacteria</taxon>
        <taxon>Burkholderiales</taxon>
        <taxon>Sphaerotilaceae</taxon>
        <taxon>Inhella</taxon>
    </lineage>
</organism>
<comment type="caution">
    <text evidence="1">The sequence shown here is derived from an EMBL/GenBank/DDBJ whole genome shotgun (WGS) entry which is preliminary data.</text>
</comment>
<dbReference type="Proteomes" id="UP000288587">
    <property type="component" value="Unassembled WGS sequence"/>
</dbReference>
<evidence type="ECO:0000313" key="2">
    <source>
        <dbReference type="Proteomes" id="UP000288587"/>
    </source>
</evidence>
<accession>A0A3S2UHQ7</accession>
<sequence>MKINRLPELQRREFLRRSAQLGIAGVAAPWAMNLAAIGEAAAADASGGYKALVCLFLYGGNDYGRTLLPVDAAGHANLATLRGGTTDTGGLVATRASLAATALTPRVAMTGSGAAGTQLAMAAEMAPLKPLFDSGRLGWLLNVGTLVQPTTKAQYSAQSVPLPPKLFSHNDQQSVWQSSGAEGSTKGWGGAIGDLFLSSNATSTFTCINASGNAVFMTGQQAVQYQVSTNGAVPVNGVVSNLYGSSACSTALRNLITAPRTHWLEAELNRVTARSISAEAQVKAALGSNTALPFTTVFNTSSSLGRQLQMVARLIAGRSALGAQRQVFFVSLGGFDNHDFLLTQHPGLLTQVAEGMAAFQAAMTELGVADRVTTFTASDFGRTLTSNGDGSDHGWGAHHMVMGGAVQGRRFWGDMPVLANNGPNDVGQGRLLPTTSVDQVAATLATWMGVSNSELGTVVPNIANFSRRDLGFFSP</sequence>
<reference evidence="1 2" key="1">
    <citation type="submission" date="2019-01" db="EMBL/GenBank/DDBJ databases">
        <authorList>
            <person name="Chen W.-M."/>
        </authorList>
    </citation>
    <scope>NUCLEOTIDE SEQUENCE [LARGE SCALE GENOMIC DNA]</scope>
    <source>
        <strain evidence="1 2">CCP-18</strain>
    </source>
</reference>
<dbReference type="OrthoDB" id="9779968at2"/>
<proteinExistence type="predicted"/>
<dbReference type="PROSITE" id="PS51318">
    <property type="entry name" value="TAT"/>
    <property type="match status" value="1"/>
</dbReference>
<dbReference type="InterPro" id="IPR010869">
    <property type="entry name" value="DUF1501"/>
</dbReference>
<dbReference type="AlphaFoldDB" id="A0A3S2UHQ7"/>
<protein>
    <submittedName>
        <fullName evidence="1">DUF1501 domain-containing protein</fullName>
    </submittedName>
</protein>
<dbReference type="PANTHER" id="PTHR43737">
    <property type="entry name" value="BLL7424 PROTEIN"/>
    <property type="match status" value="1"/>
</dbReference>